<keyword evidence="2" id="KW-0812">Transmembrane</keyword>
<accession>A0A1A8XFR8</accession>
<feature type="region of interest" description="Disordered" evidence="1">
    <location>
        <begin position="337"/>
        <end position="405"/>
    </location>
</feature>
<gene>
    <name evidence="4" type="ORF">POVCU1_080540</name>
    <name evidence="3" type="ORF">POVCU2_0027980</name>
</gene>
<evidence type="ECO:0000256" key="2">
    <source>
        <dbReference type="SAM" id="Phobius"/>
    </source>
</evidence>
<name>A0A1A8XFR8_PLAOA</name>
<dbReference type="AlphaFoldDB" id="A0A1A8XFR8"/>
<feature type="compositionally biased region" description="Basic and acidic residues" evidence="1">
    <location>
        <begin position="337"/>
        <end position="351"/>
    </location>
</feature>
<evidence type="ECO:0000313" key="5">
    <source>
        <dbReference type="Proteomes" id="UP000078546"/>
    </source>
</evidence>
<feature type="compositionally biased region" description="Polar residues" evidence="1">
    <location>
        <begin position="386"/>
        <end position="405"/>
    </location>
</feature>
<organism evidence="4 5">
    <name type="scientific">Plasmodium ovale curtisi</name>
    <dbReference type="NCBI Taxonomy" id="864141"/>
    <lineage>
        <taxon>Eukaryota</taxon>
        <taxon>Sar</taxon>
        <taxon>Alveolata</taxon>
        <taxon>Apicomplexa</taxon>
        <taxon>Aconoidasida</taxon>
        <taxon>Haemosporida</taxon>
        <taxon>Plasmodiidae</taxon>
        <taxon>Plasmodium</taxon>
        <taxon>Plasmodium (Plasmodium)</taxon>
    </lineage>
</organism>
<dbReference type="Pfam" id="PF05795">
    <property type="entry name" value="Plasmodium_Vir"/>
    <property type="match status" value="2"/>
</dbReference>
<dbReference type="EMBL" id="FLQU01000376">
    <property type="protein sequence ID" value="SBS84781.1"/>
    <property type="molecule type" value="Genomic_DNA"/>
</dbReference>
<reference evidence="5 6" key="1">
    <citation type="submission" date="2016-05" db="EMBL/GenBank/DDBJ databases">
        <authorList>
            <person name="Naeem Raeece"/>
        </authorList>
    </citation>
    <scope>NUCLEOTIDE SEQUENCE [LARGE SCALE GENOMIC DNA]</scope>
</reference>
<dbReference type="EMBL" id="FLQV01003728">
    <property type="protein sequence ID" value="SBT02766.1"/>
    <property type="molecule type" value="Genomic_DNA"/>
</dbReference>
<evidence type="ECO:0000256" key="1">
    <source>
        <dbReference type="SAM" id="MobiDB-lite"/>
    </source>
</evidence>
<feature type="transmembrane region" description="Helical" evidence="2">
    <location>
        <begin position="457"/>
        <end position="478"/>
    </location>
</feature>
<evidence type="ECO:0000313" key="3">
    <source>
        <dbReference type="EMBL" id="SBS84781.1"/>
    </source>
</evidence>
<keyword evidence="2" id="KW-0472">Membrane</keyword>
<evidence type="ECO:0000313" key="4">
    <source>
        <dbReference type="EMBL" id="SBT02766.1"/>
    </source>
</evidence>
<keyword evidence="2" id="KW-1133">Transmembrane helix</keyword>
<reference evidence="4" key="2">
    <citation type="submission" date="2016-05" db="EMBL/GenBank/DDBJ databases">
        <authorList>
            <person name="Lavstsen T."/>
            <person name="Jespersen J.S."/>
        </authorList>
    </citation>
    <scope>NUCLEOTIDE SEQUENCE [LARGE SCALE GENOMIC DNA]</scope>
</reference>
<dbReference type="Proteomes" id="UP000078546">
    <property type="component" value="Unassembled WGS sequence"/>
</dbReference>
<evidence type="ECO:0000313" key="6">
    <source>
        <dbReference type="Proteomes" id="UP000078560"/>
    </source>
</evidence>
<sequence length="533" mass="62391">MTLLEDEEWDAIKEDLPSNKIYNKLNGSVNNTEYDKYCKELTEHEKDYSGISTFCKNFAKNIKNLSNILNTENSQDRCSYLTYWVYNEMRNIFKNKESKIYDLKIDEKIYKIRKTIFTETYNYFCSFYFEKDTLDEWKTEKDLYDYFKNYDAIKKFTPSSNKNKCEIFKKYLNYVSSLYEEHKNDCFHYGQCSYFFNIDYDPHKLLTKFMNCKDLEEHADLDKKDIPEPVENARDPELSESAVDMNFYKLVCTKKHGEKDTQRTDDGTDMQCRYLMPNSPQSLEQVDTSTTHRGQVSEYITATEAIMKIEHANCEDIYRDNQKIGFFCKNKTLDQKSDQVKENKVTEKETDISNPSVKSGTDLHKENLESEIKNPGDEDNSEKTISENGMTDSIGESINETGSSSEDLQKALQRSTFIFNNSHRFQETQDIRSPSPGISTEMPVILEENNTQDNPDFLRIGASGALALGFVVVFFIYFKFTPFGSWLRGKGKKKNKVMDNFFEEDIQHYSNSATEYWDTSSHNRQLHIAYHSI</sequence>
<proteinExistence type="predicted"/>
<feature type="compositionally biased region" description="Basic and acidic residues" evidence="1">
    <location>
        <begin position="361"/>
        <end position="385"/>
    </location>
</feature>
<protein>
    <submittedName>
        <fullName evidence="4">PIR Superfamily Protein</fullName>
    </submittedName>
</protein>
<dbReference type="InterPro" id="IPR008780">
    <property type="entry name" value="Plasmodium_Vir"/>
</dbReference>
<dbReference type="Proteomes" id="UP000078560">
    <property type="component" value="Unassembled WGS sequence"/>
</dbReference>